<feature type="binding site" evidence="8">
    <location>
        <position position="2"/>
    </location>
    <ligand>
        <name>substrate</name>
    </ligand>
</feature>
<dbReference type="GO" id="GO:0046872">
    <property type="term" value="F:metal ion binding"/>
    <property type="evidence" value="ECO:0007669"/>
    <property type="project" value="UniProtKB-KW"/>
</dbReference>
<evidence type="ECO:0000256" key="10">
    <source>
        <dbReference type="PIRSR" id="PIRSR600823-5"/>
    </source>
</evidence>
<dbReference type="PANTHER" id="PTHR31388:SF5">
    <property type="entry name" value="PEROXIDASE"/>
    <property type="match status" value="1"/>
</dbReference>
<accession>W1NK28</accession>
<feature type="domain" description="Plant heme peroxidase family profile" evidence="11">
    <location>
        <begin position="1"/>
        <end position="77"/>
    </location>
</feature>
<dbReference type="HOGENOM" id="CLU_166371_0_0_1"/>
<evidence type="ECO:0000256" key="8">
    <source>
        <dbReference type="PIRSR" id="PIRSR600823-2"/>
    </source>
</evidence>
<dbReference type="InterPro" id="IPR000823">
    <property type="entry name" value="Peroxidase_pln"/>
</dbReference>
<dbReference type="PROSITE" id="PS00435">
    <property type="entry name" value="PEROXIDASE_1"/>
    <property type="match status" value="1"/>
</dbReference>
<dbReference type="SUPFAM" id="SSF48113">
    <property type="entry name" value="Heme-dependent peroxidases"/>
    <property type="match status" value="1"/>
</dbReference>
<dbReference type="PANTHER" id="PTHR31388">
    <property type="entry name" value="PEROXIDASE 72-RELATED"/>
    <property type="match status" value="1"/>
</dbReference>
<dbReference type="Pfam" id="PF00141">
    <property type="entry name" value="peroxidase"/>
    <property type="match status" value="1"/>
</dbReference>
<evidence type="ECO:0000313" key="13">
    <source>
        <dbReference type="Proteomes" id="UP000017836"/>
    </source>
</evidence>
<evidence type="ECO:0000256" key="7">
    <source>
        <dbReference type="ARBA" id="ARBA00023004"/>
    </source>
</evidence>
<evidence type="ECO:0000313" key="12">
    <source>
        <dbReference type="EMBL" id="ERM95584.1"/>
    </source>
</evidence>
<dbReference type="GO" id="GO:0140825">
    <property type="term" value="F:lactoperoxidase activity"/>
    <property type="evidence" value="ECO:0007669"/>
    <property type="project" value="UniProtKB-EC"/>
</dbReference>
<evidence type="ECO:0000256" key="4">
    <source>
        <dbReference type="ARBA" id="ARBA00022617"/>
    </source>
</evidence>
<comment type="similarity">
    <text evidence="2">Belongs to the peroxidase family. Ascorbate peroxidase subfamily.</text>
</comment>
<dbReference type="EMBL" id="KI397474">
    <property type="protein sequence ID" value="ERM95584.1"/>
    <property type="molecule type" value="Genomic_DNA"/>
</dbReference>
<proteinExistence type="inferred from homology"/>
<feature type="binding site" description="axial binding residue" evidence="9">
    <location>
        <position position="32"/>
    </location>
    <ligand>
        <name>heme b</name>
        <dbReference type="ChEBI" id="CHEBI:60344"/>
    </ligand>
    <ligandPart>
        <name>Fe</name>
        <dbReference type="ChEBI" id="CHEBI:18248"/>
    </ligandPart>
</feature>
<protein>
    <recommendedName>
        <fullName evidence="11">Plant heme peroxidase family profile domain-containing protein</fullName>
    </recommendedName>
</protein>
<comment type="catalytic activity">
    <reaction evidence="1">
        <text>2 a phenolic donor + H2O2 = 2 a phenolic radical donor + 2 H2O</text>
        <dbReference type="Rhea" id="RHEA:56136"/>
        <dbReference type="ChEBI" id="CHEBI:15377"/>
        <dbReference type="ChEBI" id="CHEBI:16240"/>
        <dbReference type="ChEBI" id="CHEBI:139520"/>
        <dbReference type="ChEBI" id="CHEBI:139521"/>
        <dbReference type="EC" id="1.11.1.7"/>
    </reaction>
</comment>
<evidence type="ECO:0000259" key="11">
    <source>
        <dbReference type="PROSITE" id="PS50873"/>
    </source>
</evidence>
<feature type="binding site" evidence="9">
    <location>
        <position position="33"/>
    </location>
    <ligand>
        <name>Ca(2+)</name>
        <dbReference type="ChEBI" id="CHEBI:29108"/>
        <label>2</label>
    </ligand>
</feature>
<keyword evidence="7 9" id="KW-0408">Iron</keyword>
<dbReference type="Gene3D" id="1.10.420.10">
    <property type="entry name" value="Peroxidase, domain 2"/>
    <property type="match status" value="1"/>
</dbReference>
<dbReference type="AlphaFoldDB" id="W1NK28"/>
<feature type="binding site" evidence="9">
    <location>
        <position position="77"/>
    </location>
    <ligand>
        <name>Ca(2+)</name>
        <dbReference type="ChEBI" id="CHEBI:29108"/>
        <label>2</label>
    </ligand>
</feature>
<dbReference type="InterPro" id="IPR010255">
    <property type="entry name" value="Haem_peroxidase_sf"/>
</dbReference>
<organism evidence="12 13">
    <name type="scientific">Amborella trichopoda</name>
    <dbReference type="NCBI Taxonomy" id="13333"/>
    <lineage>
        <taxon>Eukaryota</taxon>
        <taxon>Viridiplantae</taxon>
        <taxon>Streptophyta</taxon>
        <taxon>Embryophyta</taxon>
        <taxon>Tracheophyta</taxon>
        <taxon>Spermatophyta</taxon>
        <taxon>Magnoliopsida</taxon>
        <taxon>Amborellales</taxon>
        <taxon>Amborellaceae</taxon>
        <taxon>Amborella</taxon>
    </lineage>
</organism>
<dbReference type="GO" id="GO:0006979">
    <property type="term" value="P:response to oxidative stress"/>
    <property type="evidence" value="ECO:0007669"/>
    <property type="project" value="InterPro"/>
</dbReference>
<evidence type="ECO:0000256" key="2">
    <source>
        <dbReference type="ARBA" id="ARBA00006873"/>
    </source>
</evidence>
<dbReference type="PROSITE" id="PS50873">
    <property type="entry name" value="PEROXIDASE_4"/>
    <property type="match status" value="1"/>
</dbReference>
<reference evidence="13" key="1">
    <citation type="journal article" date="2013" name="Science">
        <title>The Amborella genome and the evolution of flowering plants.</title>
        <authorList>
            <consortium name="Amborella Genome Project"/>
        </authorList>
    </citation>
    <scope>NUCLEOTIDE SEQUENCE [LARGE SCALE GENOMIC DNA]</scope>
</reference>
<dbReference type="InterPro" id="IPR019793">
    <property type="entry name" value="Peroxidases_heam-ligand_BS"/>
</dbReference>
<keyword evidence="4" id="KW-0349">Heme</keyword>
<dbReference type="Gramene" id="ERM95584">
    <property type="protein sequence ID" value="ERM95584"/>
    <property type="gene ID" value="AMTR_s00023p00111850"/>
</dbReference>
<comment type="cofactor">
    <cofactor evidence="9">
        <name>Ca(2+)</name>
        <dbReference type="ChEBI" id="CHEBI:29108"/>
    </cofactor>
    <text evidence="9">Binds 2 calcium ions per subunit.</text>
</comment>
<gene>
    <name evidence="12" type="ORF">AMTR_s00023p00111850</name>
</gene>
<evidence type="ECO:0000256" key="1">
    <source>
        <dbReference type="ARBA" id="ARBA00000189"/>
    </source>
</evidence>
<sequence length="88" mass="9513">MPLLFSDLPAVVSNFQSKGLNLRDLVALSGGHTIGRARCMKFHSRKNNNTIIDQAFASLRRGSCPASGEDNNLAPLDGHILMHAILVT</sequence>
<evidence type="ECO:0000256" key="5">
    <source>
        <dbReference type="ARBA" id="ARBA00022723"/>
    </source>
</evidence>
<keyword evidence="6" id="KW-0560">Oxidoreductase</keyword>
<keyword evidence="13" id="KW-1185">Reference proteome</keyword>
<feature type="disulfide bond" evidence="10">
    <location>
        <begin position="39"/>
        <end position="64"/>
    </location>
</feature>
<evidence type="ECO:0000256" key="6">
    <source>
        <dbReference type="ARBA" id="ARBA00023002"/>
    </source>
</evidence>
<dbReference type="InterPro" id="IPR002016">
    <property type="entry name" value="Haem_peroxidase"/>
</dbReference>
<keyword evidence="5 9" id="KW-0479">Metal-binding</keyword>
<keyword evidence="3" id="KW-0575">Peroxidase</keyword>
<keyword evidence="10" id="KW-1015">Disulfide bond</keyword>
<evidence type="ECO:0000256" key="3">
    <source>
        <dbReference type="ARBA" id="ARBA00022559"/>
    </source>
</evidence>
<evidence type="ECO:0000256" key="9">
    <source>
        <dbReference type="PIRSR" id="PIRSR600823-3"/>
    </source>
</evidence>
<name>W1NK28_AMBTC</name>
<dbReference type="Proteomes" id="UP000017836">
    <property type="component" value="Unassembled WGS sequence"/>
</dbReference>
<keyword evidence="9" id="KW-0106">Calcium</keyword>
<comment type="cofactor">
    <cofactor evidence="9">
        <name>heme b</name>
        <dbReference type="ChEBI" id="CHEBI:60344"/>
    </cofactor>
    <text evidence="9">Binds 1 heme b (iron(II)-protoporphyrin IX) group per subunit.</text>
</comment>
<dbReference type="GO" id="GO:0020037">
    <property type="term" value="F:heme binding"/>
    <property type="evidence" value="ECO:0007669"/>
    <property type="project" value="InterPro"/>
</dbReference>